<evidence type="ECO:0000256" key="1">
    <source>
        <dbReference type="SAM" id="MobiDB-lite"/>
    </source>
</evidence>
<evidence type="ECO:0000313" key="3">
    <source>
        <dbReference type="Proteomes" id="UP001365542"/>
    </source>
</evidence>
<dbReference type="AlphaFoldDB" id="A0AAV9WZK7"/>
<dbReference type="Proteomes" id="UP001365542">
    <property type="component" value="Unassembled WGS sequence"/>
</dbReference>
<name>A0AAV9WZK7_9PEZI</name>
<feature type="compositionally biased region" description="Gly residues" evidence="1">
    <location>
        <begin position="482"/>
        <end position="540"/>
    </location>
</feature>
<protein>
    <submittedName>
        <fullName evidence="2">Uncharacterized protein</fullName>
    </submittedName>
</protein>
<dbReference type="EMBL" id="JAVHJO010000013">
    <property type="protein sequence ID" value="KAK6530118.1"/>
    <property type="molecule type" value="Genomic_DNA"/>
</dbReference>
<sequence>MPSSIPYDPSLVLGQVVDKDTLNLIETIAGLQAPIDATEASLNAALASRRSFDMLKVELANLGIDTKDLDTKTKELNGQITTYAKDYIAAKLNAEDKILAARSKIKSVSATVETPVDYMKTLIKTLPLAANSMNMDVQYFSLDSIKQKGMNFADAVSNYVADSVSFLGIKTTNQATTAARSQVAKQLENHEIVGTLVLSVTCTHKNASVLAPFILNVDKGVRVWNRLFSHDPLDPTDKVQMIKLAAGAETDKDAKFSIISGMTFGSSFVGMVHVVNNAKTKSTQAMSSIASSLQEQLEVSGWIEDAEGGFGINATFANQIQSLFSSQNVTSHVTLLCMGVIPSIVSHEVQIGVKQFAEFNPKSTMEALATLQNSTTSEQGSVAQGAGAARTGAQMVSMKAGDIKAAVSALATVQDGANKILDINSMMTALDDYLKQAANGDAGVPINFYLKDITKIQLAEMWVNKYFPTRTMIQSDDSNSGTAGGDTGGNTGGNTGGKEASGGDPSGGDPSGGDPSGGDPSGGDPSGGDPSGGDPSGGES</sequence>
<reference evidence="2 3" key="1">
    <citation type="submission" date="2019-10" db="EMBL/GenBank/DDBJ databases">
        <authorList>
            <person name="Palmer J.M."/>
        </authorList>
    </citation>
    <scope>NUCLEOTIDE SEQUENCE [LARGE SCALE GENOMIC DNA]</scope>
    <source>
        <strain evidence="2 3">TWF694</strain>
    </source>
</reference>
<accession>A0AAV9WZK7</accession>
<feature type="region of interest" description="Disordered" evidence="1">
    <location>
        <begin position="475"/>
        <end position="540"/>
    </location>
</feature>
<proteinExistence type="predicted"/>
<comment type="caution">
    <text evidence="2">The sequence shown here is derived from an EMBL/GenBank/DDBJ whole genome shotgun (WGS) entry which is preliminary data.</text>
</comment>
<evidence type="ECO:0000313" key="2">
    <source>
        <dbReference type="EMBL" id="KAK6530118.1"/>
    </source>
</evidence>
<organism evidence="2 3">
    <name type="scientific">Orbilia ellipsospora</name>
    <dbReference type="NCBI Taxonomy" id="2528407"/>
    <lineage>
        <taxon>Eukaryota</taxon>
        <taxon>Fungi</taxon>
        <taxon>Dikarya</taxon>
        <taxon>Ascomycota</taxon>
        <taxon>Pezizomycotina</taxon>
        <taxon>Orbiliomycetes</taxon>
        <taxon>Orbiliales</taxon>
        <taxon>Orbiliaceae</taxon>
        <taxon>Orbilia</taxon>
    </lineage>
</organism>
<gene>
    <name evidence="2" type="ORF">TWF694_003489</name>
</gene>
<keyword evidence="3" id="KW-1185">Reference proteome</keyword>